<protein>
    <submittedName>
        <fullName evidence="7">Long-chain-acyl-CoA synthetase</fullName>
        <ecNumber evidence="7">6.2.1.3</ecNumber>
    </submittedName>
</protein>
<evidence type="ECO:0000256" key="2">
    <source>
        <dbReference type="ARBA" id="ARBA00022598"/>
    </source>
</evidence>
<proteinExistence type="inferred from homology"/>
<accession>A0ABT1LKA9</accession>
<dbReference type="GO" id="GO:0004467">
    <property type="term" value="F:long-chain fatty acid-CoA ligase activity"/>
    <property type="evidence" value="ECO:0007669"/>
    <property type="project" value="UniProtKB-EC"/>
</dbReference>
<dbReference type="PANTHER" id="PTHR43107:SF15">
    <property type="entry name" value="FATTY ACID TRANSPORT PROTEIN 3, ISOFORM A"/>
    <property type="match status" value="1"/>
</dbReference>
<dbReference type="InterPro" id="IPR025110">
    <property type="entry name" value="AMP-bd_C"/>
</dbReference>
<dbReference type="RefSeq" id="WP_254745685.1">
    <property type="nucleotide sequence ID" value="NZ_JANCLU010000025.1"/>
</dbReference>
<dbReference type="Gene3D" id="3.30.300.30">
    <property type="match status" value="1"/>
</dbReference>
<feature type="domain" description="AMP-dependent synthetase/ligase" evidence="5">
    <location>
        <begin position="40"/>
        <end position="401"/>
    </location>
</feature>
<dbReference type="InterPro" id="IPR042099">
    <property type="entry name" value="ANL_N_sf"/>
</dbReference>
<evidence type="ECO:0000259" key="5">
    <source>
        <dbReference type="Pfam" id="PF00501"/>
    </source>
</evidence>
<dbReference type="Proteomes" id="UP001205890">
    <property type="component" value="Unassembled WGS sequence"/>
</dbReference>
<keyword evidence="3" id="KW-0547">Nucleotide-binding</keyword>
<keyword evidence="8" id="KW-1185">Reference proteome</keyword>
<dbReference type="Pfam" id="PF00501">
    <property type="entry name" value="AMP-binding"/>
    <property type="match status" value="1"/>
</dbReference>
<keyword evidence="2 7" id="KW-0436">Ligase</keyword>
<evidence type="ECO:0000256" key="4">
    <source>
        <dbReference type="ARBA" id="ARBA00022840"/>
    </source>
</evidence>
<dbReference type="SUPFAM" id="SSF56801">
    <property type="entry name" value="Acetyl-CoA synthetase-like"/>
    <property type="match status" value="1"/>
</dbReference>
<evidence type="ECO:0000256" key="1">
    <source>
        <dbReference type="ARBA" id="ARBA00006432"/>
    </source>
</evidence>
<comment type="caution">
    <text evidence="7">The sequence shown here is derived from an EMBL/GenBank/DDBJ whole genome shotgun (WGS) entry which is preliminary data.</text>
</comment>
<dbReference type="PROSITE" id="PS00455">
    <property type="entry name" value="AMP_BINDING"/>
    <property type="match status" value="1"/>
</dbReference>
<dbReference type="EMBL" id="JANCLU010000025">
    <property type="protein sequence ID" value="MCP8940683.1"/>
    <property type="molecule type" value="Genomic_DNA"/>
</dbReference>
<dbReference type="Gene3D" id="3.40.50.12780">
    <property type="entry name" value="N-terminal domain of ligase-like"/>
    <property type="match status" value="1"/>
</dbReference>
<dbReference type="InterPro" id="IPR045851">
    <property type="entry name" value="AMP-bd_C_sf"/>
</dbReference>
<dbReference type="PANTHER" id="PTHR43107">
    <property type="entry name" value="LONG-CHAIN FATTY ACID TRANSPORT PROTEIN"/>
    <property type="match status" value="1"/>
</dbReference>
<feature type="domain" description="AMP-binding enzyme C-terminal" evidence="6">
    <location>
        <begin position="477"/>
        <end position="552"/>
    </location>
</feature>
<evidence type="ECO:0000313" key="7">
    <source>
        <dbReference type="EMBL" id="MCP8940683.1"/>
    </source>
</evidence>
<evidence type="ECO:0000256" key="3">
    <source>
        <dbReference type="ARBA" id="ARBA00022741"/>
    </source>
</evidence>
<dbReference type="InterPro" id="IPR000873">
    <property type="entry name" value="AMP-dep_synth/lig_dom"/>
</dbReference>
<keyword evidence="4" id="KW-0067">ATP-binding</keyword>
<comment type="similarity">
    <text evidence="1">Belongs to the ATP-dependent AMP-binding enzyme family.</text>
</comment>
<reference evidence="7 8" key="1">
    <citation type="submission" date="2022-07" db="EMBL/GenBank/DDBJ databases">
        <authorList>
            <person name="Li W.-J."/>
            <person name="Deng Q.-Q."/>
        </authorList>
    </citation>
    <scope>NUCLEOTIDE SEQUENCE [LARGE SCALE GENOMIC DNA]</scope>
    <source>
        <strain evidence="7 8">SYSU M60028</strain>
    </source>
</reference>
<dbReference type="Pfam" id="PF13193">
    <property type="entry name" value="AMP-binding_C"/>
    <property type="match status" value="1"/>
</dbReference>
<dbReference type="EC" id="6.2.1.3" evidence="7"/>
<evidence type="ECO:0000313" key="8">
    <source>
        <dbReference type="Proteomes" id="UP001205890"/>
    </source>
</evidence>
<dbReference type="NCBIfam" id="NF006134">
    <property type="entry name" value="PRK08279.1"/>
    <property type="match status" value="1"/>
</dbReference>
<dbReference type="InterPro" id="IPR020845">
    <property type="entry name" value="AMP-binding_CS"/>
</dbReference>
<organism evidence="7 8">
    <name type="scientific">Alsobacter ponti</name>
    <dbReference type="NCBI Taxonomy" id="2962936"/>
    <lineage>
        <taxon>Bacteria</taxon>
        <taxon>Pseudomonadati</taxon>
        <taxon>Pseudomonadota</taxon>
        <taxon>Alphaproteobacteria</taxon>
        <taxon>Hyphomicrobiales</taxon>
        <taxon>Alsobacteraceae</taxon>
        <taxon>Alsobacter</taxon>
    </lineage>
</organism>
<name>A0ABT1LKA9_9HYPH</name>
<gene>
    <name evidence="7" type="ORF">NK718_19325</name>
</gene>
<evidence type="ECO:0000259" key="6">
    <source>
        <dbReference type="Pfam" id="PF13193"/>
    </source>
</evidence>
<sequence>MRALQRIASELAYLRGSLRILRRTSPIARNPTYTIGDLMRDAAKRHGDRVALISDRETLTFRDYDGRANRYARWARAQGIGKGDVVALLMPNRPDYLCIWLGVARIGGVTALINTNLTGQGLAHCVAIVQARIVIVAEELLPAWRGAAPFVPGAPELWLHGGGGDGRRVDEAIASFSDADLSPEEKAKLTVEDRCVFIYTSGTTGLPKAANINHYRIMAMTLGFSALMDTGPGDRMYDCLPMYHSNGGVLATCGTLCQGGSVVIRERFSARDFWADIVRHDCTLFFYIGELCRYLVNTPPGPDDRRHRIRLVCGNGLRPDIWNEFSSRFGIRHIREFYAATEGNVALFNLDSRPGAVGRIPKWAERRFVVKVVKFDVEKEEPVRGPDGFCVECQAGEVGEIVGQILNDPRKPTNRFEGYADRAATQRKILRDAFEKGDAWFRSGDLMRRDADGYFYFVDRIGDTFRWKGENVATSEVAETISVFPGVAHCTVYGVRLDGYEGRAGMAAIVMDDATPLDPDALRAHLKRQLPDYARPLFLRIRSSLDMTGTFKQRKVELVKEGCDPSLLADPIYVDHPAQGRYVPLDRDLYRALQAGTVRL</sequence>